<evidence type="ECO:0000313" key="11">
    <source>
        <dbReference type="Proteomes" id="UP000010797"/>
    </source>
</evidence>
<dbReference type="RefSeq" id="WP_015261596.1">
    <property type="nucleotide sequence ID" value="NC_019903.1"/>
</dbReference>
<sequence length="378" mass="40908">MTLNHIALQNLRRRPGKTLFLVLTFAFIVATISALTILALGMKEDLQQSLTEYGANVVVSPRTEQLNLSYGGLSVSSVEYEVKKLDSSTVKIISKQVGETVTIAPKVIGSIQSPEKLYMIVGVDFDQELKIKPWWKIDGKVPKENEIVLGSQLAMSANLHIGDIMHFGKAKYPVIGILAETGGSEDQGVFATIDTARSLTGITTEWSLIELNTQDTAQTAAQLAPVLPEANVTEVTQLVQGSKDSVERFASFSWTISIAMGLIGALVIIVTLAGNVNDRARELGVLRAIGFRQNHILNLFGREALIISLTGSLLGYIIGIFVPLIVGPLLGYNSFIFSTHLGLGSALVAASLLVGMVAMIYPAWRTLKLDLQDVLKFI</sequence>
<dbReference type="InterPro" id="IPR050250">
    <property type="entry name" value="Macrolide_Exporter_MacB"/>
</dbReference>
<dbReference type="eggNOG" id="COG0577">
    <property type="taxonomic scope" value="Bacteria"/>
</dbReference>
<dbReference type="EMBL" id="CP003344">
    <property type="protein sequence ID" value="AGA68600.1"/>
    <property type="molecule type" value="Genomic_DNA"/>
</dbReference>
<evidence type="ECO:0000256" key="6">
    <source>
        <dbReference type="ARBA" id="ARBA00038076"/>
    </source>
</evidence>
<proteinExistence type="inferred from homology"/>
<name>L0F6F6_DESDL</name>
<evidence type="ECO:0000313" key="10">
    <source>
        <dbReference type="EMBL" id="AGA68600.1"/>
    </source>
</evidence>
<dbReference type="AlphaFoldDB" id="L0F6F6"/>
<keyword evidence="4 7" id="KW-1133">Transmembrane helix</keyword>
<dbReference type="InterPro" id="IPR003838">
    <property type="entry name" value="ABC3_permease_C"/>
</dbReference>
<keyword evidence="3 7" id="KW-0812">Transmembrane</keyword>
<dbReference type="HOGENOM" id="CLU_000604_8_4_9"/>
<dbReference type="Proteomes" id="UP000010797">
    <property type="component" value="Chromosome"/>
</dbReference>
<dbReference type="GO" id="GO:0005886">
    <property type="term" value="C:plasma membrane"/>
    <property type="evidence" value="ECO:0007669"/>
    <property type="project" value="UniProtKB-SubCell"/>
</dbReference>
<evidence type="ECO:0000256" key="4">
    <source>
        <dbReference type="ARBA" id="ARBA00022989"/>
    </source>
</evidence>
<evidence type="ECO:0000256" key="3">
    <source>
        <dbReference type="ARBA" id="ARBA00022692"/>
    </source>
</evidence>
<accession>L0F6F6</accession>
<dbReference type="OrthoDB" id="239678at2"/>
<evidence type="ECO:0000256" key="5">
    <source>
        <dbReference type="ARBA" id="ARBA00023136"/>
    </source>
</evidence>
<evidence type="ECO:0000256" key="2">
    <source>
        <dbReference type="ARBA" id="ARBA00022475"/>
    </source>
</evidence>
<evidence type="ECO:0000259" key="8">
    <source>
        <dbReference type="Pfam" id="PF02687"/>
    </source>
</evidence>
<evidence type="ECO:0000259" key="9">
    <source>
        <dbReference type="Pfam" id="PF12704"/>
    </source>
</evidence>
<dbReference type="InterPro" id="IPR025857">
    <property type="entry name" value="MacB_PCD"/>
</dbReference>
<comment type="similarity">
    <text evidence="6">Belongs to the ABC-4 integral membrane protein family.</text>
</comment>
<dbReference type="KEGG" id="ddl:Desdi_1083"/>
<dbReference type="PANTHER" id="PTHR30572:SF4">
    <property type="entry name" value="ABC TRANSPORTER PERMEASE YTRF"/>
    <property type="match status" value="1"/>
</dbReference>
<feature type="domain" description="ABC3 transporter permease C-terminal" evidence="8">
    <location>
        <begin position="255"/>
        <end position="370"/>
    </location>
</feature>
<dbReference type="STRING" id="871963.Desdi_1083"/>
<feature type="domain" description="MacB-like periplasmic core" evidence="9">
    <location>
        <begin position="18"/>
        <end position="221"/>
    </location>
</feature>
<feature type="transmembrane region" description="Helical" evidence="7">
    <location>
        <begin position="20"/>
        <end position="42"/>
    </location>
</feature>
<feature type="transmembrane region" description="Helical" evidence="7">
    <location>
        <begin position="304"/>
        <end position="326"/>
    </location>
</feature>
<evidence type="ECO:0000256" key="7">
    <source>
        <dbReference type="SAM" id="Phobius"/>
    </source>
</evidence>
<feature type="transmembrane region" description="Helical" evidence="7">
    <location>
        <begin position="252"/>
        <end position="273"/>
    </location>
</feature>
<reference evidence="11" key="1">
    <citation type="submission" date="2012-02" db="EMBL/GenBank/DDBJ databases">
        <title>Complete sequence of Desulfitobacterium dichloroeliminans LMG P-21439.</title>
        <authorList>
            <person name="Lucas S."/>
            <person name="Han J."/>
            <person name="Lapidus A."/>
            <person name="Cheng J.-F."/>
            <person name="Goodwin L."/>
            <person name="Pitluck S."/>
            <person name="Peters L."/>
            <person name="Ovchinnikova G."/>
            <person name="Teshima H."/>
            <person name="Detter J.C."/>
            <person name="Han C."/>
            <person name="Tapia R."/>
            <person name="Land M."/>
            <person name="Hauser L."/>
            <person name="Kyrpides N."/>
            <person name="Ivanova N."/>
            <person name="Pagani I."/>
            <person name="Kruse T."/>
            <person name="de Vos W.M."/>
            <person name="Boon N."/>
            <person name="Smidt H."/>
            <person name="Woyke T."/>
        </authorList>
    </citation>
    <scope>NUCLEOTIDE SEQUENCE [LARGE SCALE GENOMIC DNA]</scope>
    <source>
        <strain evidence="11">LMG P-21439 / DCA1</strain>
    </source>
</reference>
<gene>
    <name evidence="10" type="ordered locus">Desdi_1083</name>
</gene>
<protein>
    <submittedName>
        <fullName evidence="10">ABC-type transport system, involved in lipoprotein release, permease component</fullName>
    </submittedName>
</protein>
<dbReference type="GO" id="GO:0022857">
    <property type="term" value="F:transmembrane transporter activity"/>
    <property type="evidence" value="ECO:0007669"/>
    <property type="project" value="TreeGrafter"/>
</dbReference>
<dbReference type="PANTHER" id="PTHR30572">
    <property type="entry name" value="MEMBRANE COMPONENT OF TRANSPORTER-RELATED"/>
    <property type="match status" value="1"/>
</dbReference>
<keyword evidence="2" id="KW-1003">Cell membrane</keyword>
<comment type="subcellular location">
    <subcellularLocation>
        <location evidence="1">Cell membrane</location>
        <topology evidence="1">Multi-pass membrane protein</topology>
    </subcellularLocation>
</comment>
<dbReference type="Pfam" id="PF02687">
    <property type="entry name" value="FtsX"/>
    <property type="match status" value="1"/>
</dbReference>
<keyword evidence="5 7" id="KW-0472">Membrane</keyword>
<keyword evidence="10" id="KW-0449">Lipoprotein</keyword>
<evidence type="ECO:0000256" key="1">
    <source>
        <dbReference type="ARBA" id="ARBA00004651"/>
    </source>
</evidence>
<feature type="transmembrane region" description="Helical" evidence="7">
    <location>
        <begin position="346"/>
        <end position="364"/>
    </location>
</feature>
<keyword evidence="11" id="KW-1185">Reference proteome</keyword>
<organism evidence="10 11">
    <name type="scientific">Desulfitobacterium dichloroeliminans (strain LMG P-21439 / DCA1)</name>
    <dbReference type="NCBI Taxonomy" id="871963"/>
    <lineage>
        <taxon>Bacteria</taxon>
        <taxon>Bacillati</taxon>
        <taxon>Bacillota</taxon>
        <taxon>Clostridia</taxon>
        <taxon>Eubacteriales</taxon>
        <taxon>Desulfitobacteriaceae</taxon>
        <taxon>Desulfitobacterium</taxon>
    </lineage>
</organism>
<dbReference type="Pfam" id="PF12704">
    <property type="entry name" value="MacB_PCD"/>
    <property type="match status" value="1"/>
</dbReference>